<feature type="domain" description="Protein kinase" evidence="2">
    <location>
        <begin position="288"/>
        <end position="614"/>
    </location>
</feature>
<dbReference type="Proteomes" id="UP001556367">
    <property type="component" value="Unassembled WGS sequence"/>
</dbReference>
<dbReference type="Pfam" id="PF17667">
    <property type="entry name" value="Pkinase_fungal"/>
    <property type="match status" value="1"/>
</dbReference>
<organism evidence="3 4">
    <name type="scientific">Hohenbuehelia grisea</name>
    <dbReference type="NCBI Taxonomy" id="104357"/>
    <lineage>
        <taxon>Eukaryota</taxon>
        <taxon>Fungi</taxon>
        <taxon>Dikarya</taxon>
        <taxon>Basidiomycota</taxon>
        <taxon>Agaricomycotina</taxon>
        <taxon>Agaricomycetes</taxon>
        <taxon>Agaricomycetidae</taxon>
        <taxon>Agaricales</taxon>
        <taxon>Pleurotineae</taxon>
        <taxon>Pleurotaceae</taxon>
        <taxon>Hohenbuehelia</taxon>
    </lineage>
</organism>
<evidence type="ECO:0000259" key="2">
    <source>
        <dbReference type="PROSITE" id="PS50011"/>
    </source>
</evidence>
<evidence type="ECO:0000313" key="3">
    <source>
        <dbReference type="EMBL" id="KAL0959974.1"/>
    </source>
</evidence>
<comment type="caution">
    <text evidence="3">The sequence shown here is derived from an EMBL/GenBank/DDBJ whole genome shotgun (WGS) entry which is preliminary data.</text>
</comment>
<dbReference type="InterPro" id="IPR000719">
    <property type="entry name" value="Prot_kinase_dom"/>
</dbReference>
<accession>A0ABR3JVP2</accession>
<dbReference type="InterPro" id="IPR040976">
    <property type="entry name" value="Pkinase_fungal"/>
</dbReference>
<feature type="region of interest" description="Disordered" evidence="1">
    <location>
        <begin position="656"/>
        <end position="831"/>
    </location>
</feature>
<feature type="compositionally biased region" description="Basic and acidic residues" evidence="1">
    <location>
        <begin position="143"/>
        <end position="153"/>
    </location>
</feature>
<protein>
    <recommendedName>
        <fullName evidence="2">Protein kinase domain-containing protein</fullName>
    </recommendedName>
</protein>
<evidence type="ECO:0000256" key="1">
    <source>
        <dbReference type="SAM" id="MobiDB-lite"/>
    </source>
</evidence>
<dbReference type="InterPro" id="IPR011009">
    <property type="entry name" value="Kinase-like_dom_sf"/>
</dbReference>
<keyword evidence="4" id="KW-1185">Reference proteome</keyword>
<dbReference type="PROSITE" id="PS00109">
    <property type="entry name" value="PROTEIN_KINASE_TYR"/>
    <property type="match status" value="1"/>
</dbReference>
<dbReference type="SUPFAM" id="SSF56112">
    <property type="entry name" value="Protein kinase-like (PK-like)"/>
    <property type="match status" value="1"/>
</dbReference>
<dbReference type="Gene3D" id="1.10.510.10">
    <property type="entry name" value="Transferase(Phosphotransferase) domain 1"/>
    <property type="match status" value="1"/>
</dbReference>
<dbReference type="PANTHER" id="PTHR38248:SF2">
    <property type="entry name" value="FUNK1 11"/>
    <property type="match status" value="1"/>
</dbReference>
<proteinExistence type="predicted"/>
<dbReference type="PROSITE" id="PS50011">
    <property type="entry name" value="PROTEIN_KINASE_DOM"/>
    <property type="match status" value="1"/>
</dbReference>
<gene>
    <name evidence="3" type="ORF">HGRIS_011636</name>
</gene>
<dbReference type="EMBL" id="JASNQZ010000002">
    <property type="protein sequence ID" value="KAL0959974.1"/>
    <property type="molecule type" value="Genomic_DNA"/>
</dbReference>
<feature type="compositionally biased region" description="Polar residues" evidence="1">
    <location>
        <begin position="664"/>
        <end position="676"/>
    </location>
</feature>
<reference evidence="4" key="1">
    <citation type="submission" date="2024-06" db="EMBL/GenBank/DDBJ databases">
        <title>Multi-omics analyses provide insights into the biosynthesis of the anticancer antibiotic pleurotin in Hohenbuehelia grisea.</title>
        <authorList>
            <person name="Weaver J.A."/>
            <person name="Alberti F."/>
        </authorList>
    </citation>
    <scope>NUCLEOTIDE SEQUENCE [LARGE SCALE GENOMIC DNA]</scope>
    <source>
        <strain evidence="4">T-177</strain>
    </source>
</reference>
<feature type="region of interest" description="Disordered" evidence="1">
    <location>
        <begin position="133"/>
        <end position="161"/>
    </location>
</feature>
<dbReference type="PANTHER" id="PTHR38248">
    <property type="entry name" value="FUNK1 6"/>
    <property type="match status" value="1"/>
</dbReference>
<name>A0ABR3JVP2_9AGAR</name>
<sequence>MTGYFIGEMPVQDYLDEFLPFDDEADPSPKSPKHFHGLRITNSKEKTLYAPFIERVNEATAQGKNILPGCKIFNTSDKADRNSTIGNKNKCDLHVYQDDFDESKGPNITEAIQLNIEVKQAGSDPFMVFKERTGASRTPSTRHSGDDVPESRTVDPNPIEHPLELDAEGKVLVRGQLISYTSEIMNRQHRLHLFTILILNTKARFIRWDRSGAVVSELFDYSQNSQPLIDFFWRFGKASGEQRGFDPTVSEPTADEEELAKEYLKRWAPKDVMRPVVVFTVHSSTGPDQDRRYVAWGALATAESSIGRATRGWPVCDVETKALGFLKDAWRSDALLKETDTLQKLNADACRNVPTLVCGGDLRGQQTQTQNYAQREWNINGTARRIIKRTHTRFVVKEVGDPLSEFECSNDLLRVVYDAFLGHQDAYRKSLLLHRDISAGNILIVTENGRRHGMLNDWDLAKNTDKLTGARAPDRTGTWQFMSYRILENPDNVVHGLADDLESFLYVTLFEGLIYTRHNQEHGVDRLIRDIFKEEFPLSNGQSIGGRNKYEMISRWKSRPKCKFTSPTFMSWIQSAMIMFTDFFRARDRQDDGDVTLSAQELLALGTVESHDALCAIWDALSPGFRHSSAADKFPAGHFRRTKAIPCNSRKRSAIADCSRASRHGSSNLNGQQRLSESFPVPETTGIARDSSSLSAPRLQADDELDYEPNASDLDFAMATTPDRDINRKPLRNRPRSLSEDASDSDARPSKRLKRDNDSFSEGLTPIVGSRAQDLQREQSDSPTLHDAPSPSPLARRQPRVSATSAAGSSPRSPLSLDRKGKGRAISRSSA</sequence>
<feature type="compositionally biased region" description="Polar residues" evidence="1">
    <location>
        <begin position="801"/>
        <end position="813"/>
    </location>
</feature>
<evidence type="ECO:0000313" key="4">
    <source>
        <dbReference type="Proteomes" id="UP001556367"/>
    </source>
</evidence>
<dbReference type="InterPro" id="IPR008266">
    <property type="entry name" value="Tyr_kinase_AS"/>
</dbReference>